<dbReference type="SUPFAM" id="SSF46689">
    <property type="entry name" value="Homeodomain-like"/>
    <property type="match status" value="1"/>
</dbReference>
<dbReference type="PROSITE" id="PS50977">
    <property type="entry name" value="HTH_TETR_2"/>
    <property type="match status" value="1"/>
</dbReference>
<feature type="DNA-binding region" description="H-T-H motif" evidence="4">
    <location>
        <begin position="64"/>
        <end position="83"/>
    </location>
</feature>
<dbReference type="Pfam" id="PF14246">
    <property type="entry name" value="TetR_C_7"/>
    <property type="match status" value="1"/>
</dbReference>
<dbReference type="GO" id="GO:0003700">
    <property type="term" value="F:DNA-binding transcription factor activity"/>
    <property type="evidence" value="ECO:0007669"/>
    <property type="project" value="TreeGrafter"/>
</dbReference>
<keyword evidence="1" id="KW-0805">Transcription regulation</keyword>
<evidence type="ECO:0000256" key="2">
    <source>
        <dbReference type="ARBA" id="ARBA00023125"/>
    </source>
</evidence>
<evidence type="ECO:0000259" key="5">
    <source>
        <dbReference type="PROSITE" id="PS50977"/>
    </source>
</evidence>
<name>A0A7W9AG67_9SPHN</name>
<dbReference type="InterPro" id="IPR009057">
    <property type="entry name" value="Homeodomain-like_sf"/>
</dbReference>
<accession>A0A7W9AG67</accession>
<keyword evidence="7" id="KW-1185">Reference proteome</keyword>
<gene>
    <name evidence="6" type="ORF">FHS49_000979</name>
</gene>
<protein>
    <submittedName>
        <fullName evidence="6">AcrR family transcriptional regulator</fullName>
    </submittedName>
</protein>
<reference evidence="6 7" key="1">
    <citation type="submission" date="2020-08" db="EMBL/GenBank/DDBJ databases">
        <title>Genomic Encyclopedia of Type Strains, Phase IV (KMG-IV): sequencing the most valuable type-strain genomes for metagenomic binning, comparative biology and taxonomic classification.</title>
        <authorList>
            <person name="Goeker M."/>
        </authorList>
    </citation>
    <scope>NUCLEOTIDE SEQUENCE [LARGE SCALE GENOMIC DNA]</scope>
    <source>
        <strain evidence="6 7">DSM 25079</strain>
    </source>
</reference>
<organism evidence="6 7">
    <name type="scientific">Sphingobium boeckii</name>
    <dbReference type="NCBI Taxonomy" id="1082345"/>
    <lineage>
        <taxon>Bacteria</taxon>
        <taxon>Pseudomonadati</taxon>
        <taxon>Pseudomonadota</taxon>
        <taxon>Alphaproteobacteria</taxon>
        <taxon>Sphingomonadales</taxon>
        <taxon>Sphingomonadaceae</taxon>
        <taxon>Sphingobium</taxon>
    </lineage>
</organism>
<evidence type="ECO:0000256" key="4">
    <source>
        <dbReference type="PROSITE-ProRule" id="PRU00335"/>
    </source>
</evidence>
<comment type="caution">
    <text evidence="6">The sequence shown here is derived from an EMBL/GenBank/DDBJ whole genome shotgun (WGS) entry which is preliminary data.</text>
</comment>
<dbReference type="InterPro" id="IPR036271">
    <property type="entry name" value="Tet_transcr_reg_TetR-rel_C_sf"/>
</dbReference>
<evidence type="ECO:0000256" key="1">
    <source>
        <dbReference type="ARBA" id="ARBA00023015"/>
    </source>
</evidence>
<dbReference type="InterPro" id="IPR039536">
    <property type="entry name" value="TetR_C_Proteobacteria"/>
</dbReference>
<sequence length="233" mass="25923">MGKKWTWTLRIGVKDLAAMELEEHLDESSAAALPRRESLRLQRRQAIITVATRSFLDHGYAATSMSSIAAAVGGSKGTLWSHFSSKDDLFSAVLEDRTEAFRRNLSAPLDPDNNLHDAIRSFCCQFIAKLISPEAIALHRLVISECARFPQTGTIFYERAQLKTLRLMASFLTLHMEKGGIRQCDAMMAARTLMSLCSGGSQQEILRGASYAVERIETDADFIADVFMRAFTP</sequence>
<dbReference type="InterPro" id="IPR001647">
    <property type="entry name" value="HTH_TetR"/>
</dbReference>
<feature type="domain" description="HTH tetR-type" evidence="5">
    <location>
        <begin position="41"/>
        <end position="101"/>
    </location>
</feature>
<dbReference type="Gene3D" id="1.10.357.10">
    <property type="entry name" value="Tetracycline Repressor, domain 2"/>
    <property type="match status" value="1"/>
</dbReference>
<evidence type="ECO:0000313" key="7">
    <source>
        <dbReference type="Proteomes" id="UP000549617"/>
    </source>
</evidence>
<dbReference type="Proteomes" id="UP000549617">
    <property type="component" value="Unassembled WGS sequence"/>
</dbReference>
<keyword evidence="2 4" id="KW-0238">DNA-binding</keyword>
<dbReference type="FunFam" id="1.10.10.60:FF:000141">
    <property type="entry name" value="TetR family transcriptional regulator"/>
    <property type="match status" value="1"/>
</dbReference>
<evidence type="ECO:0000313" key="6">
    <source>
        <dbReference type="EMBL" id="MBB5684988.1"/>
    </source>
</evidence>
<dbReference type="SUPFAM" id="SSF48498">
    <property type="entry name" value="Tetracyclin repressor-like, C-terminal domain"/>
    <property type="match status" value="1"/>
</dbReference>
<dbReference type="GO" id="GO:0000976">
    <property type="term" value="F:transcription cis-regulatory region binding"/>
    <property type="evidence" value="ECO:0007669"/>
    <property type="project" value="TreeGrafter"/>
</dbReference>
<dbReference type="EMBL" id="JACIJC010000001">
    <property type="protein sequence ID" value="MBB5684988.1"/>
    <property type="molecule type" value="Genomic_DNA"/>
</dbReference>
<dbReference type="PANTHER" id="PTHR30055">
    <property type="entry name" value="HTH-TYPE TRANSCRIPTIONAL REGULATOR RUTR"/>
    <property type="match status" value="1"/>
</dbReference>
<dbReference type="AlphaFoldDB" id="A0A7W9AG67"/>
<dbReference type="PRINTS" id="PR00455">
    <property type="entry name" value="HTHTETR"/>
</dbReference>
<dbReference type="PANTHER" id="PTHR30055:SF234">
    <property type="entry name" value="HTH-TYPE TRANSCRIPTIONAL REGULATOR BETI"/>
    <property type="match status" value="1"/>
</dbReference>
<evidence type="ECO:0000256" key="3">
    <source>
        <dbReference type="ARBA" id="ARBA00023163"/>
    </source>
</evidence>
<dbReference type="InterPro" id="IPR050109">
    <property type="entry name" value="HTH-type_TetR-like_transc_reg"/>
</dbReference>
<proteinExistence type="predicted"/>
<keyword evidence="3" id="KW-0804">Transcription</keyword>
<dbReference type="Pfam" id="PF00440">
    <property type="entry name" value="TetR_N"/>
    <property type="match status" value="1"/>
</dbReference>